<dbReference type="PANTHER" id="PTHR13604:SF0">
    <property type="entry name" value="ABASIC SITE PROCESSING PROTEIN HMCES"/>
    <property type="match status" value="1"/>
</dbReference>
<dbReference type="Gene3D" id="3.90.1680.10">
    <property type="entry name" value="SOS response associated peptidase-like"/>
    <property type="match status" value="1"/>
</dbReference>
<protein>
    <recommendedName>
        <fullName evidence="8">Abasic site processing protein</fullName>
        <ecNumber evidence="8">3.4.-.-</ecNumber>
    </recommendedName>
</protein>
<evidence type="ECO:0000256" key="9">
    <source>
        <dbReference type="SAM" id="MobiDB-lite"/>
    </source>
</evidence>
<dbReference type="InterPro" id="IPR036590">
    <property type="entry name" value="SRAP-like"/>
</dbReference>
<keyword evidence="5" id="KW-0190">Covalent protein-DNA linkage</keyword>
<comment type="caution">
    <text evidence="10">The sequence shown here is derived from an EMBL/GenBank/DDBJ whole genome shotgun (WGS) entry which is preliminary data.</text>
</comment>
<dbReference type="Pfam" id="PF02586">
    <property type="entry name" value="SRAP"/>
    <property type="match status" value="1"/>
</dbReference>
<dbReference type="GO" id="GO:0006508">
    <property type="term" value="P:proteolysis"/>
    <property type="evidence" value="ECO:0007669"/>
    <property type="project" value="UniProtKB-KW"/>
</dbReference>
<feature type="region of interest" description="Disordered" evidence="9">
    <location>
        <begin position="33"/>
        <end position="76"/>
    </location>
</feature>
<organism evidence="10 11">
    <name type="scientific">Thalassospira alkalitolerans</name>
    <dbReference type="NCBI Taxonomy" id="1293890"/>
    <lineage>
        <taxon>Bacteria</taxon>
        <taxon>Pseudomonadati</taxon>
        <taxon>Pseudomonadota</taxon>
        <taxon>Alphaproteobacteria</taxon>
        <taxon>Rhodospirillales</taxon>
        <taxon>Thalassospiraceae</taxon>
        <taxon>Thalassospira</taxon>
    </lineage>
</organism>
<evidence type="ECO:0000256" key="7">
    <source>
        <dbReference type="ARBA" id="ARBA00023239"/>
    </source>
</evidence>
<dbReference type="GO" id="GO:0106300">
    <property type="term" value="P:protein-DNA covalent cross-linking repair"/>
    <property type="evidence" value="ECO:0007669"/>
    <property type="project" value="InterPro"/>
</dbReference>
<dbReference type="PANTHER" id="PTHR13604">
    <property type="entry name" value="DC12-RELATED"/>
    <property type="match status" value="1"/>
</dbReference>
<dbReference type="OrthoDB" id="9782620at2"/>
<dbReference type="GO" id="GO:0016829">
    <property type="term" value="F:lyase activity"/>
    <property type="evidence" value="ECO:0007669"/>
    <property type="project" value="UniProtKB-KW"/>
</dbReference>
<evidence type="ECO:0000313" key="11">
    <source>
        <dbReference type="Proteomes" id="UP000193396"/>
    </source>
</evidence>
<accession>A0A1Y2LBG3</accession>
<keyword evidence="7" id="KW-0456">Lyase</keyword>
<keyword evidence="4 8" id="KW-0378">Hydrolase</keyword>
<dbReference type="RefSeq" id="WP_085618537.1">
    <property type="nucleotide sequence ID" value="NZ_JFKB01000006.1"/>
</dbReference>
<evidence type="ECO:0000313" key="10">
    <source>
        <dbReference type="EMBL" id="OSQ47999.1"/>
    </source>
</evidence>
<evidence type="ECO:0000256" key="3">
    <source>
        <dbReference type="ARBA" id="ARBA00022763"/>
    </source>
</evidence>
<gene>
    <name evidence="10" type="ORF">TALK_10380</name>
</gene>
<keyword evidence="3" id="KW-0227">DNA damage</keyword>
<dbReference type="STRING" id="1293890.TALK_10380"/>
<name>A0A1Y2LBG3_9PROT</name>
<sequence length="249" mass="27745">MCSRYDLNSDIYSLQARFALDLCNILRPFHRMSEPGVDDDSRNEPERSRENRAENKTDKDNGNKVGPDLDAAFESLSGTRRPTDPVIVILAGNTAGIRNWGLTISTLNTPLINARAETLDQKPTFRPLLERRCLVPATGWYEWRKDGRGKHKTAITLPGHQPFLFAGLENGCEVTITTCRPANAIAHIHDRMPAVIGPNHIAGWLNRNNGFADVRHMLGPVPDHVLNWHEDAPGIAQPAKHDDGQIDLL</sequence>
<evidence type="ECO:0000256" key="1">
    <source>
        <dbReference type="ARBA" id="ARBA00008136"/>
    </source>
</evidence>
<comment type="similarity">
    <text evidence="1 8">Belongs to the SOS response-associated peptidase family.</text>
</comment>
<evidence type="ECO:0000256" key="8">
    <source>
        <dbReference type="RuleBase" id="RU364100"/>
    </source>
</evidence>
<evidence type="ECO:0000256" key="5">
    <source>
        <dbReference type="ARBA" id="ARBA00023124"/>
    </source>
</evidence>
<feature type="compositionally biased region" description="Basic and acidic residues" evidence="9">
    <location>
        <begin position="39"/>
        <end position="62"/>
    </location>
</feature>
<dbReference type="GO" id="GO:0003697">
    <property type="term" value="F:single-stranded DNA binding"/>
    <property type="evidence" value="ECO:0007669"/>
    <property type="project" value="InterPro"/>
</dbReference>
<dbReference type="InterPro" id="IPR003738">
    <property type="entry name" value="SRAP"/>
</dbReference>
<dbReference type="Proteomes" id="UP000193396">
    <property type="component" value="Unassembled WGS sequence"/>
</dbReference>
<evidence type="ECO:0000256" key="6">
    <source>
        <dbReference type="ARBA" id="ARBA00023125"/>
    </source>
</evidence>
<keyword evidence="2 8" id="KW-0645">Protease</keyword>
<dbReference type="SUPFAM" id="SSF143081">
    <property type="entry name" value="BB1717-like"/>
    <property type="match status" value="1"/>
</dbReference>
<proteinExistence type="inferred from homology"/>
<keyword evidence="6" id="KW-0238">DNA-binding</keyword>
<evidence type="ECO:0000256" key="4">
    <source>
        <dbReference type="ARBA" id="ARBA00022801"/>
    </source>
</evidence>
<dbReference type="AlphaFoldDB" id="A0A1Y2LBG3"/>
<dbReference type="EMBL" id="JFKB01000006">
    <property type="protein sequence ID" value="OSQ47999.1"/>
    <property type="molecule type" value="Genomic_DNA"/>
</dbReference>
<evidence type="ECO:0000256" key="2">
    <source>
        <dbReference type="ARBA" id="ARBA00022670"/>
    </source>
</evidence>
<dbReference type="EC" id="3.4.-.-" evidence="8"/>
<dbReference type="GO" id="GO:0008233">
    <property type="term" value="F:peptidase activity"/>
    <property type="evidence" value="ECO:0007669"/>
    <property type="project" value="UniProtKB-KW"/>
</dbReference>
<keyword evidence="11" id="KW-1185">Reference proteome</keyword>
<reference evidence="10 11" key="1">
    <citation type="submission" date="2014-03" db="EMBL/GenBank/DDBJ databases">
        <title>The draft genome sequence of Thalassospira alkalitolerans JCM 18968.</title>
        <authorList>
            <person name="Lai Q."/>
            <person name="Shao Z."/>
        </authorList>
    </citation>
    <scope>NUCLEOTIDE SEQUENCE [LARGE SCALE GENOMIC DNA]</scope>
    <source>
        <strain evidence="10 11">JCM 18968</strain>
    </source>
</reference>